<dbReference type="AlphaFoldDB" id="A0AAF0UPF0"/>
<evidence type="ECO:0000313" key="1">
    <source>
        <dbReference type="EMBL" id="WMV49093.1"/>
    </source>
</evidence>
<reference evidence="1" key="1">
    <citation type="submission" date="2023-08" db="EMBL/GenBank/DDBJ databases">
        <title>A de novo genome assembly of Solanum verrucosum Schlechtendal, a Mexican diploid species geographically isolated from the other diploid A-genome species in potato relatives.</title>
        <authorList>
            <person name="Hosaka K."/>
        </authorList>
    </citation>
    <scope>NUCLEOTIDE SEQUENCE</scope>
    <source>
        <tissue evidence="1">Young leaves</tissue>
    </source>
</reference>
<sequence>MFGCLVMKNYNKMEMSDIIVSPPAPDDIIRELMDDCAQNHQANFVIDHVTFSGDLEIRLTLSKTRMNAFAAIFTHGLNFLYQV</sequence>
<gene>
    <name evidence="1" type="ORF">MTR67_042478</name>
</gene>
<dbReference type="Proteomes" id="UP001234989">
    <property type="component" value="Chromosome 10"/>
</dbReference>
<organism evidence="1 2">
    <name type="scientific">Solanum verrucosum</name>
    <dbReference type="NCBI Taxonomy" id="315347"/>
    <lineage>
        <taxon>Eukaryota</taxon>
        <taxon>Viridiplantae</taxon>
        <taxon>Streptophyta</taxon>
        <taxon>Embryophyta</taxon>
        <taxon>Tracheophyta</taxon>
        <taxon>Spermatophyta</taxon>
        <taxon>Magnoliopsida</taxon>
        <taxon>eudicotyledons</taxon>
        <taxon>Gunneridae</taxon>
        <taxon>Pentapetalae</taxon>
        <taxon>asterids</taxon>
        <taxon>lamiids</taxon>
        <taxon>Solanales</taxon>
        <taxon>Solanaceae</taxon>
        <taxon>Solanoideae</taxon>
        <taxon>Solaneae</taxon>
        <taxon>Solanum</taxon>
    </lineage>
</organism>
<accession>A0AAF0UPF0</accession>
<name>A0AAF0UPF0_SOLVR</name>
<protein>
    <submittedName>
        <fullName evidence="1">Uncharacterized protein</fullName>
    </submittedName>
</protein>
<dbReference type="EMBL" id="CP133621">
    <property type="protein sequence ID" value="WMV49093.1"/>
    <property type="molecule type" value="Genomic_DNA"/>
</dbReference>
<keyword evidence="2" id="KW-1185">Reference proteome</keyword>
<proteinExistence type="predicted"/>
<evidence type="ECO:0000313" key="2">
    <source>
        <dbReference type="Proteomes" id="UP001234989"/>
    </source>
</evidence>